<dbReference type="InterPro" id="IPR042261">
    <property type="entry name" value="Lsr2-like_dimerization"/>
</dbReference>
<dbReference type="Proteomes" id="UP000638313">
    <property type="component" value="Unassembled WGS sequence"/>
</dbReference>
<feature type="compositionally biased region" description="Basic and acidic residues" evidence="1">
    <location>
        <begin position="1"/>
        <end position="13"/>
    </location>
</feature>
<dbReference type="Gene3D" id="3.30.60.230">
    <property type="entry name" value="Lsr2, dimerization domain"/>
    <property type="match status" value="1"/>
</dbReference>
<evidence type="ECO:0000313" key="2">
    <source>
        <dbReference type="EMBL" id="GHF53101.1"/>
    </source>
</evidence>
<gene>
    <name evidence="2" type="ORF">GCM10010218_38180</name>
</gene>
<dbReference type="AlphaFoldDB" id="A0A919EE23"/>
<reference evidence="2" key="2">
    <citation type="submission" date="2020-09" db="EMBL/GenBank/DDBJ databases">
        <authorList>
            <person name="Sun Q."/>
            <person name="Ohkuma M."/>
        </authorList>
    </citation>
    <scope>NUCLEOTIDE SEQUENCE</scope>
    <source>
        <strain evidence="2">JCM 4059</strain>
    </source>
</reference>
<evidence type="ECO:0000313" key="3">
    <source>
        <dbReference type="Proteomes" id="UP000638313"/>
    </source>
</evidence>
<dbReference type="RefSeq" id="WP_190130842.1">
    <property type="nucleotide sequence ID" value="NZ_BNBD01000007.1"/>
</dbReference>
<reference evidence="2" key="1">
    <citation type="journal article" date="2014" name="Int. J. Syst. Evol. Microbiol.">
        <title>Complete genome sequence of Corynebacterium casei LMG S-19264T (=DSM 44701T), isolated from a smear-ripened cheese.</title>
        <authorList>
            <consortium name="US DOE Joint Genome Institute (JGI-PGF)"/>
            <person name="Walter F."/>
            <person name="Albersmeier A."/>
            <person name="Kalinowski J."/>
            <person name="Ruckert C."/>
        </authorList>
    </citation>
    <scope>NUCLEOTIDE SEQUENCE</scope>
    <source>
        <strain evidence="2">JCM 4059</strain>
    </source>
</reference>
<organism evidence="2 3">
    <name type="scientific">Streptomyces mashuensis</name>
    <dbReference type="NCBI Taxonomy" id="33904"/>
    <lineage>
        <taxon>Bacteria</taxon>
        <taxon>Bacillati</taxon>
        <taxon>Actinomycetota</taxon>
        <taxon>Actinomycetes</taxon>
        <taxon>Kitasatosporales</taxon>
        <taxon>Streptomycetaceae</taxon>
        <taxon>Streptomyces</taxon>
    </lineage>
</organism>
<comment type="caution">
    <text evidence="2">The sequence shown here is derived from an EMBL/GenBank/DDBJ whole genome shotgun (WGS) entry which is preliminary data.</text>
</comment>
<accession>A0A919EE23</accession>
<protein>
    <submittedName>
        <fullName evidence="2">Uncharacterized protein</fullName>
    </submittedName>
</protein>
<evidence type="ECO:0000256" key="1">
    <source>
        <dbReference type="SAM" id="MobiDB-lite"/>
    </source>
</evidence>
<feature type="region of interest" description="Disordered" evidence="1">
    <location>
        <begin position="1"/>
        <end position="24"/>
    </location>
</feature>
<dbReference type="EMBL" id="BNBD01000007">
    <property type="protein sequence ID" value="GHF53101.1"/>
    <property type="molecule type" value="Genomic_DNA"/>
</dbReference>
<sequence>MGTRFIEVDESRQGEPGVRKGGRTLTVGDQSITQETWVKVEAYDDLDPAVTEDVHLHTFAVPGMDVRVGAAKSGEDGSGELETRLVPSVQYYQIELGPDSLNKLHEALAPFIAAAKECEPPKGRKGRAKA</sequence>
<name>A0A919EE23_9ACTN</name>
<keyword evidence="3" id="KW-1185">Reference proteome</keyword>
<proteinExistence type="predicted"/>